<reference evidence="7 8" key="1">
    <citation type="submission" date="2020-03" db="EMBL/GenBank/DDBJ databases">
        <title>Cyclobacterium plantarum sp. nov., a marine bacterium isolated from a coastal-marine wetland.</title>
        <authorList>
            <person name="Sanchez-Porro C."/>
            <person name="Ventosa A."/>
            <person name="Amoozegar M."/>
        </authorList>
    </citation>
    <scope>NUCLEOTIDE SEQUENCE [LARGE SCALE GENOMIC DNA]</scope>
    <source>
        <strain evidence="7 8">GBPx2</strain>
    </source>
</reference>
<dbReference type="InterPro" id="IPR051788">
    <property type="entry name" value="MFS_Transporter"/>
</dbReference>
<dbReference type="CDD" id="cd17393">
    <property type="entry name" value="MFS_MosC_like"/>
    <property type="match status" value="1"/>
</dbReference>
<dbReference type="Proteomes" id="UP000649799">
    <property type="component" value="Unassembled WGS sequence"/>
</dbReference>
<feature type="transmembrane region" description="Helical" evidence="5">
    <location>
        <begin position="325"/>
        <end position="346"/>
    </location>
</feature>
<dbReference type="RefSeq" id="WP_166142722.1">
    <property type="nucleotide sequence ID" value="NZ_JAANYN010000001.1"/>
</dbReference>
<accession>A0ABX0H436</accession>
<feature type="transmembrane region" description="Helical" evidence="5">
    <location>
        <begin position="163"/>
        <end position="182"/>
    </location>
</feature>
<feature type="transmembrane region" description="Helical" evidence="5">
    <location>
        <begin position="270"/>
        <end position="288"/>
    </location>
</feature>
<feature type="transmembrane region" description="Helical" evidence="5">
    <location>
        <begin position="136"/>
        <end position="157"/>
    </location>
</feature>
<keyword evidence="3 5" id="KW-1133">Transmembrane helix</keyword>
<sequence>MVKLKIRRLSAGVFFFLTGLCFSSWASRIPDFQEQFSLSEGQLGSVLLGMPLGSLLALPLAAWAVFRFGSKAVVLIGMSCYILALLGIGFSPGALVLALMVFVFGIMGNMMNISLNTQALGIEKDYGRNILSSFHGLWSLAGFFGAGIGAIMVYFEFSPGEHYLFILVAGTFLIGFFQKGIVSEAKTKETSGAGFQWRKPDSVIIQLGMVGFCGMMCEGCMFDWSGVYMAKVVKAPSALIPTGYVAYMGAMAMGRFAADKLANRFGKIKVLQYSGLTVFAGLMLAVLLPSIWAVIPGFLMVGFGTAAVVPLTYSLAGNTSSYSPGIALAMVSTVSFFGFLLGPPLIGFIAELVGLKGSFALISLVGLMITFWVWVGKKNFSPVVA</sequence>
<dbReference type="PANTHER" id="PTHR23514:SF13">
    <property type="entry name" value="INNER MEMBRANE PROTEIN YBJJ"/>
    <property type="match status" value="1"/>
</dbReference>
<comment type="caution">
    <text evidence="7">The sequence shown here is derived from an EMBL/GenBank/DDBJ whole genome shotgun (WGS) entry which is preliminary data.</text>
</comment>
<feature type="transmembrane region" description="Helical" evidence="5">
    <location>
        <begin position="42"/>
        <end position="65"/>
    </location>
</feature>
<comment type="subcellular location">
    <subcellularLocation>
        <location evidence="1">Membrane</location>
        <topology evidence="1">Multi-pass membrane protein</topology>
    </subcellularLocation>
</comment>
<dbReference type="EMBL" id="JAANYN010000001">
    <property type="protein sequence ID" value="NHE55643.1"/>
    <property type="molecule type" value="Genomic_DNA"/>
</dbReference>
<feature type="transmembrane region" description="Helical" evidence="5">
    <location>
        <begin position="96"/>
        <end position="115"/>
    </location>
</feature>
<dbReference type="PANTHER" id="PTHR23514">
    <property type="entry name" value="BYPASS OF STOP CODON PROTEIN 6"/>
    <property type="match status" value="1"/>
</dbReference>
<organism evidence="7 8">
    <name type="scientific">Cyclobacterium plantarum</name>
    <dbReference type="NCBI Taxonomy" id="2716263"/>
    <lineage>
        <taxon>Bacteria</taxon>
        <taxon>Pseudomonadati</taxon>
        <taxon>Bacteroidota</taxon>
        <taxon>Cytophagia</taxon>
        <taxon>Cytophagales</taxon>
        <taxon>Cyclobacteriaceae</taxon>
        <taxon>Cyclobacterium</taxon>
    </lineage>
</organism>
<evidence type="ECO:0000256" key="3">
    <source>
        <dbReference type="ARBA" id="ARBA00022989"/>
    </source>
</evidence>
<dbReference type="PROSITE" id="PS50850">
    <property type="entry name" value="MFS"/>
    <property type="match status" value="1"/>
</dbReference>
<dbReference type="InterPro" id="IPR020846">
    <property type="entry name" value="MFS_dom"/>
</dbReference>
<proteinExistence type="predicted"/>
<evidence type="ECO:0000256" key="2">
    <source>
        <dbReference type="ARBA" id="ARBA00022692"/>
    </source>
</evidence>
<gene>
    <name evidence="7" type="ORF">G9Q97_02320</name>
</gene>
<feature type="transmembrane region" description="Helical" evidence="5">
    <location>
        <begin position="72"/>
        <end position="90"/>
    </location>
</feature>
<keyword evidence="2 5" id="KW-0812">Transmembrane</keyword>
<evidence type="ECO:0000259" key="6">
    <source>
        <dbReference type="PROSITE" id="PS50850"/>
    </source>
</evidence>
<evidence type="ECO:0000256" key="1">
    <source>
        <dbReference type="ARBA" id="ARBA00004141"/>
    </source>
</evidence>
<dbReference type="Gene3D" id="1.20.1250.20">
    <property type="entry name" value="MFS general substrate transporter like domains"/>
    <property type="match status" value="2"/>
</dbReference>
<keyword evidence="4 5" id="KW-0472">Membrane</keyword>
<protein>
    <submittedName>
        <fullName evidence="7">MFS transporter</fullName>
    </submittedName>
</protein>
<evidence type="ECO:0000313" key="7">
    <source>
        <dbReference type="EMBL" id="NHE55643.1"/>
    </source>
</evidence>
<evidence type="ECO:0000313" key="8">
    <source>
        <dbReference type="Proteomes" id="UP000649799"/>
    </source>
</evidence>
<dbReference type="Pfam" id="PF07690">
    <property type="entry name" value="MFS_1"/>
    <property type="match status" value="1"/>
</dbReference>
<feature type="transmembrane region" description="Helical" evidence="5">
    <location>
        <begin position="294"/>
        <end position="313"/>
    </location>
</feature>
<evidence type="ECO:0000256" key="4">
    <source>
        <dbReference type="ARBA" id="ARBA00023136"/>
    </source>
</evidence>
<feature type="domain" description="Major facilitator superfamily (MFS) profile" evidence="6">
    <location>
        <begin position="163"/>
        <end position="385"/>
    </location>
</feature>
<keyword evidence="8" id="KW-1185">Reference proteome</keyword>
<feature type="transmembrane region" description="Helical" evidence="5">
    <location>
        <begin position="238"/>
        <end position="258"/>
    </location>
</feature>
<feature type="transmembrane region" description="Helical" evidence="5">
    <location>
        <begin position="203"/>
        <end position="226"/>
    </location>
</feature>
<feature type="transmembrane region" description="Helical" evidence="5">
    <location>
        <begin position="358"/>
        <end position="375"/>
    </location>
</feature>
<name>A0ABX0H436_9BACT</name>
<dbReference type="InterPro" id="IPR011701">
    <property type="entry name" value="MFS"/>
</dbReference>
<dbReference type="InterPro" id="IPR036259">
    <property type="entry name" value="MFS_trans_sf"/>
</dbReference>
<dbReference type="SUPFAM" id="SSF103473">
    <property type="entry name" value="MFS general substrate transporter"/>
    <property type="match status" value="1"/>
</dbReference>
<evidence type="ECO:0000256" key="5">
    <source>
        <dbReference type="SAM" id="Phobius"/>
    </source>
</evidence>